<keyword evidence="12" id="KW-0439">Lignin degradation</keyword>
<comment type="cofactor">
    <cofactor evidence="2">
        <name>Cu cation</name>
        <dbReference type="ChEBI" id="CHEBI:23378"/>
    </cofactor>
</comment>
<dbReference type="FunFam" id="2.60.40.420:FF:000021">
    <property type="entry name" value="Extracellular dihydrogeodin oxidase/laccase"/>
    <property type="match status" value="1"/>
</dbReference>
<evidence type="ECO:0000259" key="13">
    <source>
        <dbReference type="Pfam" id="PF00394"/>
    </source>
</evidence>
<dbReference type="InParanoid" id="A0A2P5HY09"/>
<keyword evidence="10" id="KW-1015">Disulfide bond</keyword>
<reference evidence="16" key="1">
    <citation type="submission" date="2017-09" db="EMBL/GenBank/DDBJ databases">
        <title>Polyketide synthases of a Diaporthe helianthi virulent isolate.</title>
        <authorList>
            <person name="Baroncelli R."/>
        </authorList>
    </citation>
    <scope>NUCLEOTIDE SEQUENCE [LARGE SCALE GENOMIC DNA]</scope>
    <source>
        <strain evidence="16">7/96</strain>
    </source>
</reference>
<protein>
    <recommendedName>
        <fullName evidence="4">laccase</fullName>
        <ecNumber evidence="4">1.10.3.2</ecNumber>
    </recommendedName>
</protein>
<name>A0A2P5HY09_DIAHE</name>
<comment type="similarity">
    <text evidence="3">Belongs to the multicopper oxidase family.</text>
</comment>
<evidence type="ECO:0000256" key="7">
    <source>
        <dbReference type="ARBA" id="ARBA00022737"/>
    </source>
</evidence>
<dbReference type="FunFam" id="2.60.40.420:FF:000038">
    <property type="entry name" value="Extracellular dihydrogeodin oxidase/laccase"/>
    <property type="match status" value="1"/>
</dbReference>
<evidence type="ECO:0000256" key="1">
    <source>
        <dbReference type="ARBA" id="ARBA00000349"/>
    </source>
</evidence>
<dbReference type="InterPro" id="IPR008972">
    <property type="entry name" value="Cupredoxin"/>
</dbReference>
<dbReference type="InterPro" id="IPR011707">
    <property type="entry name" value="Cu-oxidase-like_N"/>
</dbReference>
<sequence>MAGLALANPFHSSLLPRAACAGNTASTRSQWCDHDLTTDWYDEVPDTGVTREYWLDLSDTTVAPDGVSRYAMAINGSIPGPTLIGDWGDYFKIHVTNSLTQSVNGTSIHFHGMRQNYTNQHDGVVSTTQCPVSPGSSITYEWRATQYGSSWYHSHFALQAYEGVFGGIVINGPASANYDVDLGHMFLNDWDHQTVDELYLSAESSGPPTLGTGLLNGTNVYGNDNDAGQTGHRWNATLTEGTTYRMRLVNAAVDTHWKFSIDNHTIGVMGMDLVPIVPYNTTTLSIGMGQRYDIIIYTEGMSEIASDFWMRAIPQAACSENENADNIKGIISYGTTASTPNTTAYEYTDSCDDENVSNLVPYLAKTVSVSSWDVNEAAAVSRNGEGFFKWHLNGTTMAVEWADPTLAQIYRGTTTWDQSDAVVTLDAADEWAYVIIETTMAVPHPIHLHGFDFFILAQGTGAYTAGSTALNLVNPPRRDTAMLPSSGHLVLAFETDNPGAWLMHCHIGWHTSEGFAMQWIVRQDEITDLIDNDSLESTCNAWGPHATTHSIVEDDSGV</sequence>
<keyword evidence="17" id="KW-1185">Reference proteome</keyword>
<dbReference type="EMBL" id="MAVT02000524">
    <property type="protein sequence ID" value="POS75142.1"/>
    <property type="molecule type" value="Genomic_DNA"/>
</dbReference>
<keyword evidence="8" id="KW-0560">Oxidoreductase</keyword>
<dbReference type="AlphaFoldDB" id="A0A2P5HY09"/>
<dbReference type="InterPro" id="IPR045087">
    <property type="entry name" value="Cu-oxidase_fam"/>
</dbReference>
<dbReference type="Proteomes" id="UP000094444">
    <property type="component" value="Unassembled WGS sequence"/>
</dbReference>
<evidence type="ECO:0000259" key="14">
    <source>
        <dbReference type="Pfam" id="PF07731"/>
    </source>
</evidence>
<evidence type="ECO:0000259" key="15">
    <source>
        <dbReference type="Pfam" id="PF07732"/>
    </source>
</evidence>
<evidence type="ECO:0000313" key="16">
    <source>
        <dbReference type="EMBL" id="POS75142.1"/>
    </source>
</evidence>
<evidence type="ECO:0000256" key="9">
    <source>
        <dbReference type="ARBA" id="ARBA00023008"/>
    </source>
</evidence>
<dbReference type="Pfam" id="PF07732">
    <property type="entry name" value="Cu-oxidase_3"/>
    <property type="match status" value="1"/>
</dbReference>
<dbReference type="GO" id="GO:0046274">
    <property type="term" value="P:lignin catabolic process"/>
    <property type="evidence" value="ECO:0007669"/>
    <property type="project" value="UniProtKB-KW"/>
</dbReference>
<keyword evidence="6" id="KW-0732">Signal</keyword>
<keyword evidence="11" id="KW-0325">Glycoprotein</keyword>
<feature type="domain" description="Plastocyanin-like" evidence="13">
    <location>
        <begin position="186"/>
        <end position="333"/>
    </location>
</feature>
<comment type="caution">
    <text evidence="16">The sequence shown here is derived from an EMBL/GenBank/DDBJ whole genome shotgun (WGS) entry which is preliminary data.</text>
</comment>
<dbReference type="Gene3D" id="2.60.40.420">
    <property type="entry name" value="Cupredoxins - blue copper proteins"/>
    <property type="match status" value="3"/>
</dbReference>
<evidence type="ECO:0000256" key="4">
    <source>
        <dbReference type="ARBA" id="ARBA00012297"/>
    </source>
</evidence>
<evidence type="ECO:0000256" key="3">
    <source>
        <dbReference type="ARBA" id="ARBA00010609"/>
    </source>
</evidence>
<evidence type="ECO:0000256" key="11">
    <source>
        <dbReference type="ARBA" id="ARBA00023180"/>
    </source>
</evidence>
<dbReference type="FunFam" id="2.60.40.420:FF:000046">
    <property type="entry name" value="Multicopper oxidase"/>
    <property type="match status" value="1"/>
</dbReference>
<gene>
    <name evidence="16" type="ORF">DHEL01_v206457</name>
</gene>
<evidence type="ECO:0000256" key="2">
    <source>
        <dbReference type="ARBA" id="ARBA00001935"/>
    </source>
</evidence>
<feature type="domain" description="Plastocyanin-like" evidence="14">
    <location>
        <begin position="405"/>
        <end position="524"/>
    </location>
</feature>
<evidence type="ECO:0000256" key="12">
    <source>
        <dbReference type="ARBA" id="ARBA00023185"/>
    </source>
</evidence>
<keyword evidence="9" id="KW-0186">Copper</keyword>
<dbReference type="PANTHER" id="PTHR11709">
    <property type="entry name" value="MULTI-COPPER OXIDASE"/>
    <property type="match status" value="1"/>
</dbReference>
<dbReference type="Pfam" id="PF07731">
    <property type="entry name" value="Cu-oxidase_2"/>
    <property type="match status" value="1"/>
</dbReference>
<dbReference type="PANTHER" id="PTHR11709:SF502">
    <property type="entry name" value="MULTICOPPER OXIDASE"/>
    <property type="match status" value="1"/>
</dbReference>
<organism evidence="16 17">
    <name type="scientific">Diaporthe helianthi</name>
    <dbReference type="NCBI Taxonomy" id="158607"/>
    <lineage>
        <taxon>Eukaryota</taxon>
        <taxon>Fungi</taxon>
        <taxon>Dikarya</taxon>
        <taxon>Ascomycota</taxon>
        <taxon>Pezizomycotina</taxon>
        <taxon>Sordariomycetes</taxon>
        <taxon>Sordariomycetidae</taxon>
        <taxon>Diaporthales</taxon>
        <taxon>Diaporthaceae</taxon>
        <taxon>Diaporthe</taxon>
    </lineage>
</organism>
<keyword evidence="5" id="KW-0479">Metal-binding</keyword>
<dbReference type="SUPFAM" id="SSF49503">
    <property type="entry name" value="Cupredoxins"/>
    <property type="match status" value="3"/>
</dbReference>
<keyword evidence="7" id="KW-0677">Repeat</keyword>
<dbReference type="Pfam" id="PF00394">
    <property type="entry name" value="Cu-oxidase"/>
    <property type="match status" value="1"/>
</dbReference>
<accession>A0A2P5HY09</accession>
<evidence type="ECO:0000313" key="17">
    <source>
        <dbReference type="Proteomes" id="UP000094444"/>
    </source>
</evidence>
<dbReference type="OrthoDB" id="2121828at2759"/>
<dbReference type="STRING" id="158607.A0A2P5HY09"/>
<dbReference type="GO" id="GO:0052716">
    <property type="term" value="F:hydroquinone:oxygen oxidoreductase activity"/>
    <property type="evidence" value="ECO:0007669"/>
    <property type="project" value="UniProtKB-EC"/>
</dbReference>
<dbReference type="CDD" id="cd13880">
    <property type="entry name" value="CuRO_2_MaLCC_like"/>
    <property type="match status" value="1"/>
</dbReference>
<proteinExistence type="inferred from homology"/>
<dbReference type="EC" id="1.10.3.2" evidence="4"/>
<dbReference type="InterPro" id="IPR001117">
    <property type="entry name" value="Cu-oxidase_2nd"/>
</dbReference>
<dbReference type="GO" id="GO:0005507">
    <property type="term" value="F:copper ion binding"/>
    <property type="evidence" value="ECO:0007669"/>
    <property type="project" value="InterPro"/>
</dbReference>
<dbReference type="CDD" id="cd13901">
    <property type="entry name" value="CuRO_3_MaLCC_like"/>
    <property type="match status" value="1"/>
</dbReference>
<evidence type="ECO:0000256" key="5">
    <source>
        <dbReference type="ARBA" id="ARBA00022723"/>
    </source>
</evidence>
<evidence type="ECO:0000256" key="10">
    <source>
        <dbReference type="ARBA" id="ARBA00023157"/>
    </source>
</evidence>
<feature type="domain" description="Plastocyanin-like" evidence="15">
    <location>
        <begin position="59"/>
        <end position="174"/>
    </location>
</feature>
<evidence type="ECO:0000256" key="8">
    <source>
        <dbReference type="ARBA" id="ARBA00023002"/>
    </source>
</evidence>
<evidence type="ECO:0000256" key="6">
    <source>
        <dbReference type="ARBA" id="ARBA00022729"/>
    </source>
</evidence>
<dbReference type="InterPro" id="IPR011706">
    <property type="entry name" value="Cu-oxidase_C"/>
</dbReference>
<comment type="catalytic activity">
    <reaction evidence="1">
        <text>4 hydroquinone + O2 = 4 benzosemiquinone + 2 H2O</text>
        <dbReference type="Rhea" id="RHEA:11276"/>
        <dbReference type="ChEBI" id="CHEBI:15377"/>
        <dbReference type="ChEBI" id="CHEBI:15379"/>
        <dbReference type="ChEBI" id="CHEBI:17594"/>
        <dbReference type="ChEBI" id="CHEBI:17977"/>
        <dbReference type="EC" id="1.10.3.2"/>
    </reaction>
</comment>